<sequence length="103" mass="10783">MALFEQEVLGGSVPISGSPPFIEPIPVALAVPAVPIVRPIIGTNTYRQVQQTLEARAASFVGPPPPAFVGPACLTGRRIGGAYLERQKIAGKLFLHTAIPGRA</sequence>
<reference evidence="1 2" key="1">
    <citation type="submission" date="2021-07" db="EMBL/GenBank/DDBJ databases">
        <authorList>
            <person name="Palmer J.M."/>
        </authorList>
    </citation>
    <scope>NUCLEOTIDE SEQUENCE [LARGE SCALE GENOMIC DNA]</scope>
    <source>
        <strain evidence="1 2">AT_MEX2019</strain>
        <tissue evidence="1">Muscle</tissue>
    </source>
</reference>
<protein>
    <submittedName>
        <fullName evidence="1">RNA-binding protein 42</fullName>
    </submittedName>
</protein>
<proteinExistence type="predicted"/>
<evidence type="ECO:0000313" key="2">
    <source>
        <dbReference type="Proteomes" id="UP001345963"/>
    </source>
</evidence>
<gene>
    <name evidence="1" type="primary">RBM42</name>
    <name evidence="1" type="ORF">ATANTOWER_018395</name>
</gene>
<accession>A0ABU7CI73</accession>
<keyword evidence="2" id="KW-1185">Reference proteome</keyword>
<organism evidence="1 2">
    <name type="scientific">Ataeniobius toweri</name>
    <dbReference type="NCBI Taxonomy" id="208326"/>
    <lineage>
        <taxon>Eukaryota</taxon>
        <taxon>Metazoa</taxon>
        <taxon>Chordata</taxon>
        <taxon>Craniata</taxon>
        <taxon>Vertebrata</taxon>
        <taxon>Euteleostomi</taxon>
        <taxon>Actinopterygii</taxon>
        <taxon>Neopterygii</taxon>
        <taxon>Teleostei</taxon>
        <taxon>Neoteleostei</taxon>
        <taxon>Acanthomorphata</taxon>
        <taxon>Ovalentaria</taxon>
        <taxon>Atherinomorphae</taxon>
        <taxon>Cyprinodontiformes</taxon>
        <taxon>Goodeidae</taxon>
        <taxon>Ataeniobius</taxon>
    </lineage>
</organism>
<name>A0ABU7CI73_9TELE</name>
<dbReference type="EMBL" id="JAHUTI010092324">
    <property type="protein sequence ID" value="MED6262357.1"/>
    <property type="molecule type" value="Genomic_DNA"/>
</dbReference>
<dbReference type="Proteomes" id="UP001345963">
    <property type="component" value="Unassembled WGS sequence"/>
</dbReference>
<evidence type="ECO:0000313" key="1">
    <source>
        <dbReference type="EMBL" id="MED6262357.1"/>
    </source>
</evidence>
<comment type="caution">
    <text evidence="1">The sequence shown here is derived from an EMBL/GenBank/DDBJ whole genome shotgun (WGS) entry which is preliminary data.</text>
</comment>